<name>A0ABW3IL94_9RHOB</name>
<dbReference type="RefSeq" id="WP_386073025.1">
    <property type="nucleotide sequence ID" value="NZ_JBHTJT010000007.1"/>
</dbReference>
<organism evidence="1 2">
    <name type="scientific">Tropicimonas aquimaris</name>
    <dbReference type="NCBI Taxonomy" id="914152"/>
    <lineage>
        <taxon>Bacteria</taxon>
        <taxon>Pseudomonadati</taxon>
        <taxon>Pseudomonadota</taxon>
        <taxon>Alphaproteobacteria</taxon>
        <taxon>Rhodobacterales</taxon>
        <taxon>Roseobacteraceae</taxon>
        <taxon>Tropicimonas</taxon>
    </lineage>
</organism>
<evidence type="ECO:0008006" key="3">
    <source>
        <dbReference type="Google" id="ProtNLM"/>
    </source>
</evidence>
<dbReference type="EMBL" id="JBHTJT010000007">
    <property type="protein sequence ID" value="MFD0978884.1"/>
    <property type="molecule type" value="Genomic_DNA"/>
</dbReference>
<proteinExistence type="predicted"/>
<accession>A0ABW3IL94</accession>
<evidence type="ECO:0000313" key="2">
    <source>
        <dbReference type="Proteomes" id="UP001597108"/>
    </source>
</evidence>
<comment type="caution">
    <text evidence="1">The sequence shown here is derived from an EMBL/GenBank/DDBJ whole genome shotgun (WGS) entry which is preliminary data.</text>
</comment>
<evidence type="ECO:0000313" key="1">
    <source>
        <dbReference type="EMBL" id="MFD0978884.1"/>
    </source>
</evidence>
<reference evidence="2" key="1">
    <citation type="journal article" date="2019" name="Int. J. Syst. Evol. Microbiol.">
        <title>The Global Catalogue of Microorganisms (GCM) 10K type strain sequencing project: providing services to taxonomists for standard genome sequencing and annotation.</title>
        <authorList>
            <consortium name="The Broad Institute Genomics Platform"/>
            <consortium name="The Broad Institute Genome Sequencing Center for Infectious Disease"/>
            <person name="Wu L."/>
            <person name="Ma J."/>
        </authorList>
    </citation>
    <scope>NUCLEOTIDE SEQUENCE [LARGE SCALE GENOMIC DNA]</scope>
    <source>
        <strain evidence="2">CCUG 60524</strain>
    </source>
</reference>
<keyword evidence="2" id="KW-1185">Reference proteome</keyword>
<protein>
    <recommendedName>
        <fullName evidence="3">DUF2218 domain-containing protein</fullName>
    </recommendedName>
</protein>
<gene>
    <name evidence="1" type="ORF">ACFQ2S_04400</name>
</gene>
<sequence>MYARITPYKLKPGSREAATKIVYELKPRIMALPGMQRFTNVLAADGSGYVVALTTEPEMTPEVQEKVKALWGALGEHLEAIPAATSCEVIVDWAT</sequence>
<dbReference type="Proteomes" id="UP001597108">
    <property type="component" value="Unassembled WGS sequence"/>
</dbReference>